<name>A0A4P2Q5W8_SORCE</name>
<dbReference type="OrthoDB" id="146908at2"/>
<dbReference type="EMBL" id="CP012670">
    <property type="protein sequence ID" value="AUX24486.1"/>
    <property type="molecule type" value="Genomic_DNA"/>
</dbReference>
<organism evidence="2 3">
    <name type="scientific">Sorangium cellulosum</name>
    <name type="common">Polyangium cellulosum</name>
    <dbReference type="NCBI Taxonomy" id="56"/>
    <lineage>
        <taxon>Bacteria</taxon>
        <taxon>Pseudomonadati</taxon>
        <taxon>Myxococcota</taxon>
        <taxon>Polyangia</taxon>
        <taxon>Polyangiales</taxon>
        <taxon>Polyangiaceae</taxon>
        <taxon>Sorangium</taxon>
    </lineage>
</organism>
<gene>
    <name evidence="2" type="ORF">SOCEGT47_050240</name>
</gene>
<evidence type="ECO:0000313" key="3">
    <source>
        <dbReference type="Proteomes" id="UP000295781"/>
    </source>
</evidence>
<feature type="compositionally biased region" description="Basic and acidic residues" evidence="1">
    <location>
        <begin position="155"/>
        <end position="166"/>
    </location>
</feature>
<protein>
    <submittedName>
        <fullName evidence="2">Uncharacterized protein</fullName>
    </submittedName>
</protein>
<sequence length="188" mass="20720">MEVNQTSALLHRLVGRGAVVEEGQGRKLRYRLSERLYNIYHLLRRRGAGAARVRAVVDFMVHLYEGEGLVGLLERIAEEAKGLGPEERRDHFDVMAGILQGQVDRALALLEASPARTLFEPLVVALRQLAGQPVHAPPEVLEVASDLVRLVEQQHQQDRSSDEHASGSRSIAKAKPRRAGKGRAAAES</sequence>
<proteinExistence type="predicted"/>
<dbReference type="AlphaFoldDB" id="A0A4P2Q5W8"/>
<accession>A0A4P2Q5W8</accession>
<evidence type="ECO:0000256" key="1">
    <source>
        <dbReference type="SAM" id="MobiDB-lite"/>
    </source>
</evidence>
<feature type="compositionally biased region" description="Basic residues" evidence="1">
    <location>
        <begin position="172"/>
        <end position="181"/>
    </location>
</feature>
<dbReference type="Proteomes" id="UP000295781">
    <property type="component" value="Chromosome"/>
</dbReference>
<reference evidence="2 3" key="1">
    <citation type="submission" date="2015-09" db="EMBL/GenBank/DDBJ databases">
        <title>Sorangium comparison.</title>
        <authorList>
            <person name="Zaburannyi N."/>
            <person name="Bunk B."/>
            <person name="Overmann J."/>
            <person name="Mueller R."/>
        </authorList>
    </citation>
    <scope>NUCLEOTIDE SEQUENCE [LARGE SCALE GENOMIC DNA]</scope>
    <source>
        <strain evidence="2 3">So ceGT47</strain>
    </source>
</reference>
<evidence type="ECO:0000313" key="2">
    <source>
        <dbReference type="EMBL" id="AUX24486.1"/>
    </source>
</evidence>
<feature type="region of interest" description="Disordered" evidence="1">
    <location>
        <begin position="152"/>
        <end position="188"/>
    </location>
</feature>
<dbReference type="RefSeq" id="WP_129350609.1">
    <property type="nucleotide sequence ID" value="NZ_CP012670.1"/>
</dbReference>